<proteinExistence type="predicted"/>
<gene>
    <name evidence="5" type="ORF">HPP92_021737</name>
</gene>
<dbReference type="GO" id="GO:0003677">
    <property type="term" value="F:DNA binding"/>
    <property type="evidence" value="ECO:0007669"/>
    <property type="project" value="InterPro"/>
</dbReference>
<feature type="region of interest" description="Disordered" evidence="3">
    <location>
        <begin position="1"/>
        <end position="24"/>
    </location>
</feature>
<comment type="subcellular location">
    <subcellularLocation>
        <location evidence="1">Nucleus</location>
    </subcellularLocation>
</comment>
<evidence type="ECO:0000256" key="2">
    <source>
        <dbReference type="ARBA" id="ARBA00023242"/>
    </source>
</evidence>
<dbReference type="InterPro" id="IPR005540">
    <property type="entry name" value="KNOX1"/>
</dbReference>
<name>A0A835UHW6_VANPL</name>
<comment type="caution">
    <text evidence="5">The sequence shown here is derived from an EMBL/GenBank/DDBJ whole genome shotgun (WGS) entry which is preliminary data.</text>
</comment>
<keyword evidence="6" id="KW-1185">Reference proteome</keyword>
<feature type="domain" description="KNOX1" evidence="4">
    <location>
        <begin position="27"/>
        <end position="72"/>
    </location>
</feature>
<evidence type="ECO:0000313" key="6">
    <source>
        <dbReference type="Proteomes" id="UP000636800"/>
    </source>
</evidence>
<feature type="compositionally biased region" description="Gly residues" evidence="3">
    <location>
        <begin position="14"/>
        <end position="23"/>
    </location>
</feature>
<evidence type="ECO:0000313" key="5">
    <source>
        <dbReference type="EMBL" id="KAG0461440.1"/>
    </source>
</evidence>
<dbReference type="AlphaFoldDB" id="A0A835UHW6"/>
<dbReference type="GO" id="GO:0005634">
    <property type="term" value="C:nucleus"/>
    <property type="evidence" value="ECO:0007669"/>
    <property type="project" value="UniProtKB-SubCell"/>
</dbReference>
<reference evidence="5 6" key="1">
    <citation type="journal article" date="2020" name="Nat. Food">
        <title>A phased Vanilla planifolia genome enables genetic improvement of flavour and production.</title>
        <authorList>
            <person name="Hasing T."/>
            <person name="Tang H."/>
            <person name="Brym M."/>
            <person name="Khazi F."/>
            <person name="Huang T."/>
            <person name="Chambers A.H."/>
        </authorList>
    </citation>
    <scope>NUCLEOTIDE SEQUENCE [LARGE SCALE GENOMIC DNA]</scope>
    <source>
        <tissue evidence="5">Leaf</tissue>
    </source>
</reference>
<dbReference type="Pfam" id="PF03790">
    <property type="entry name" value="KNOX1"/>
    <property type="match status" value="1"/>
</dbReference>
<dbReference type="OrthoDB" id="660555at2759"/>
<accession>A0A835UHW6</accession>
<evidence type="ECO:0000259" key="4">
    <source>
        <dbReference type="SMART" id="SM01255"/>
    </source>
</evidence>
<evidence type="ECO:0000256" key="3">
    <source>
        <dbReference type="SAM" id="MobiDB-lite"/>
    </source>
</evidence>
<sequence>MSDPDAVADRGNGGREQPGGGGTWRNARYKAEILAHPLYEQPLSAHVACLRIANTPVDQLPRIDAQLAQSQHVIAKYSY</sequence>
<keyword evidence="2" id="KW-0539">Nucleus</keyword>
<organism evidence="5 6">
    <name type="scientific">Vanilla planifolia</name>
    <name type="common">Vanilla</name>
    <dbReference type="NCBI Taxonomy" id="51239"/>
    <lineage>
        <taxon>Eukaryota</taxon>
        <taxon>Viridiplantae</taxon>
        <taxon>Streptophyta</taxon>
        <taxon>Embryophyta</taxon>
        <taxon>Tracheophyta</taxon>
        <taxon>Spermatophyta</taxon>
        <taxon>Magnoliopsida</taxon>
        <taxon>Liliopsida</taxon>
        <taxon>Asparagales</taxon>
        <taxon>Orchidaceae</taxon>
        <taxon>Vanilloideae</taxon>
        <taxon>Vanilleae</taxon>
        <taxon>Vanilla</taxon>
    </lineage>
</organism>
<dbReference type="EMBL" id="JADCNL010000011">
    <property type="protein sequence ID" value="KAG0461440.1"/>
    <property type="molecule type" value="Genomic_DNA"/>
</dbReference>
<dbReference type="SMART" id="SM01255">
    <property type="entry name" value="KNOX1"/>
    <property type="match status" value="1"/>
</dbReference>
<dbReference type="Proteomes" id="UP000636800">
    <property type="component" value="Chromosome 11"/>
</dbReference>
<evidence type="ECO:0000256" key="1">
    <source>
        <dbReference type="ARBA" id="ARBA00004123"/>
    </source>
</evidence>
<protein>
    <recommendedName>
        <fullName evidence="4">KNOX1 domain-containing protein</fullName>
    </recommendedName>
</protein>